<evidence type="ECO:0000313" key="3">
    <source>
        <dbReference type="EMBL" id="KAH7123924.1"/>
    </source>
</evidence>
<proteinExistence type="predicted"/>
<keyword evidence="2" id="KW-0472">Membrane</keyword>
<dbReference type="AlphaFoldDB" id="A0A9P9DQH7"/>
<protein>
    <submittedName>
        <fullName evidence="3">Uncharacterized protein</fullName>
    </submittedName>
</protein>
<feature type="region of interest" description="Disordered" evidence="1">
    <location>
        <begin position="216"/>
        <end position="263"/>
    </location>
</feature>
<keyword evidence="2" id="KW-0812">Transmembrane</keyword>
<keyword evidence="2" id="KW-1133">Transmembrane helix</keyword>
<reference evidence="3" key="1">
    <citation type="journal article" date="2021" name="Nat. Commun.">
        <title>Genetic determinants of endophytism in the Arabidopsis root mycobiome.</title>
        <authorList>
            <person name="Mesny F."/>
            <person name="Miyauchi S."/>
            <person name="Thiergart T."/>
            <person name="Pickel B."/>
            <person name="Atanasova L."/>
            <person name="Karlsson M."/>
            <person name="Huettel B."/>
            <person name="Barry K.W."/>
            <person name="Haridas S."/>
            <person name="Chen C."/>
            <person name="Bauer D."/>
            <person name="Andreopoulos W."/>
            <person name="Pangilinan J."/>
            <person name="LaButti K."/>
            <person name="Riley R."/>
            <person name="Lipzen A."/>
            <person name="Clum A."/>
            <person name="Drula E."/>
            <person name="Henrissat B."/>
            <person name="Kohler A."/>
            <person name="Grigoriev I.V."/>
            <person name="Martin F.M."/>
            <person name="Hacquard S."/>
        </authorList>
    </citation>
    <scope>NUCLEOTIDE SEQUENCE</scope>
    <source>
        <strain evidence="3">MPI-CAGE-CH-0243</strain>
    </source>
</reference>
<evidence type="ECO:0000256" key="1">
    <source>
        <dbReference type="SAM" id="MobiDB-lite"/>
    </source>
</evidence>
<dbReference type="EMBL" id="JAGMWT010000008">
    <property type="protein sequence ID" value="KAH7123924.1"/>
    <property type="molecule type" value="Genomic_DNA"/>
</dbReference>
<evidence type="ECO:0000256" key="2">
    <source>
        <dbReference type="SAM" id="Phobius"/>
    </source>
</evidence>
<evidence type="ECO:0000313" key="4">
    <source>
        <dbReference type="Proteomes" id="UP000700596"/>
    </source>
</evidence>
<feature type="compositionally biased region" description="Low complexity" evidence="1">
    <location>
        <begin position="228"/>
        <end position="237"/>
    </location>
</feature>
<keyword evidence="4" id="KW-1185">Reference proteome</keyword>
<feature type="transmembrane region" description="Helical" evidence="2">
    <location>
        <begin position="114"/>
        <end position="136"/>
    </location>
</feature>
<dbReference type="Proteomes" id="UP000700596">
    <property type="component" value="Unassembled WGS sequence"/>
</dbReference>
<gene>
    <name evidence="3" type="ORF">B0J11DRAFT_506965</name>
</gene>
<sequence length="263" mass="29194">MMVVGVVRAVTRRRQRQQQQQKWCGRRNSNGDGEMGGMTAAVAAAAKREERREKRACICFCQPAYDRSKHQAEPETALSCATGSPPWNPDKAEMWLQSAIPSLDTSWKPRRENMAFVGFCGLEWASCAFLLVVAGGRRGLGGGRVRHAPANAVEELEATGSWQLMSGARGNVAQRREGDLLRRDCDGAPKKKLETRSVHAGFRRFIFSTVSNKKDAVPTRRTWRGPATRTTETTETTEPMREQRQQSGSSQFEGTGRRLPLAG</sequence>
<comment type="caution">
    <text evidence="3">The sequence shown here is derived from an EMBL/GenBank/DDBJ whole genome shotgun (WGS) entry which is preliminary data.</text>
</comment>
<accession>A0A9P9DQH7</accession>
<name>A0A9P9DQH7_9PLEO</name>
<feature type="region of interest" description="Disordered" evidence="1">
    <location>
        <begin position="12"/>
        <end position="36"/>
    </location>
</feature>
<organism evidence="3 4">
    <name type="scientific">Dendryphion nanum</name>
    <dbReference type="NCBI Taxonomy" id="256645"/>
    <lineage>
        <taxon>Eukaryota</taxon>
        <taxon>Fungi</taxon>
        <taxon>Dikarya</taxon>
        <taxon>Ascomycota</taxon>
        <taxon>Pezizomycotina</taxon>
        <taxon>Dothideomycetes</taxon>
        <taxon>Pleosporomycetidae</taxon>
        <taxon>Pleosporales</taxon>
        <taxon>Torulaceae</taxon>
        <taxon>Dendryphion</taxon>
    </lineage>
</organism>